<keyword evidence="1" id="KW-0472">Membrane</keyword>
<evidence type="ECO:0000313" key="3">
    <source>
        <dbReference type="EMBL" id="NHE56924.1"/>
    </source>
</evidence>
<evidence type="ECO:0000259" key="2">
    <source>
        <dbReference type="Pfam" id="PF00487"/>
    </source>
</evidence>
<feature type="transmembrane region" description="Helical" evidence="1">
    <location>
        <begin position="228"/>
        <end position="247"/>
    </location>
</feature>
<keyword evidence="1" id="KW-0812">Transmembrane</keyword>
<feature type="transmembrane region" description="Helical" evidence="1">
    <location>
        <begin position="38"/>
        <end position="58"/>
    </location>
</feature>
<feature type="transmembrane region" description="Helical" evidence="1">
    <location>
        <begin position="97"/>
        <end position="117"/>
    </location>
</feature>
<keyword evidence="4" id="KW-1185">Reference proteome</keyword>
<feature type="transmembrane region" description="Helical" evidence="1">
    <location>
        <begin position="161"/>
        <end position="180"/>
    </location>
</feature>
<keyword evidence="1" id="KW-1133">Transmembrane helix</keyword>
<dbReference type="Proteomes" id="UP000649799">
    <property type="component" value="Unassembled WGS sequence"/>
</dbReference>
<dbReference type="PANTHER" id="PTHR19353:SF19">
    <property type="entry name" value="DELTA(5) FATTY ACID DESATURASE C-RELATED"/>
    <property type="match status" value="1"/>
</dbReference>
<dbReference type="CDD" id="cd03506">
    <property type="entry name" value="Delta6-FADS-like"/>
    <property type="match status" value="1"/>
</dbReference>
<dbReference type="InterPro" id="IPR005804">
    <property type="entry name" value="FA_desaturase_dom"/>
</dbReference>
<gene>
    <name evidence="3" type="ORF">G9Q97_08880</name>
</gene>
<name>A0ABX0H4Z9_9BACT</name>
<reference evidence="3 4" key="1">
    <citation type="submission" date="2020-03" db="EMBL/GenBank/DDBJ databases">
        <title>Cyclobacterium plantarum sp. nov., a marine bacterium isolated from a coastal-marine wetland.</title>
        <authorList>
            <person name="Sanchez-Porro C."/>
            <person name="Ventosa A."/>
            <person name="Amoozegar M."/>
        </authorList>
    </citation>
    <scope>NUCLEOTIDE SEQUENCE [LARGE SCALE GENOMIC DNA]</scope>
    <source>
        <strain evidence="3 4">GBPx2</strain>
    </source>
</reference>
<protein>
    <submittedName>
        <fullName evidence="3">Acyl-CoA desaturase</fullName>
    </submittedName>
</protein>
<evidence type="ECO:0000256" key="1">
    <source>
        <dbReference type="SAM" id="Phobius"/>
    </source>
</evidence>
<sequence length="355" mass="41174">MATPKFSKSTISFHQDLKKRVGDYFINKKLPRSGNSPLYLKAGVMVLSFIFLYVHLVFFTPHWAIALVECLVLGALTAFIGFNVMHDGAHGSFSDKAWINKMAGISINFLGANVFMWKTKHNVVHHSYTNVEGVDDDLNAGSFLRLSPSQKKFKIHRFQHYYFPLTYALLYLYWVFFTDYKKYVTRKVGMVPIQKMKLSDHISFWSFKAIHLILFVAIPVYMMGWSQWIVGFLVYSLFAGLLLTMVFQLAHSLEETAFPVPSPATNSLEDEWMIHQIRTTANFATGYKLLTWFLGGLNYQVEHHLFPKISHIHYPAISKIIKQACKDYNINYLEHEKLRWAFLSHFRHLRVLGKA</sequence>
<feature type="domain" description="Fatty acid desaturase" evidence="2">
    <location>
        <begin position="62"/>
        <end position="333"/>
    </location>
</feature>
<evidence type="ECO:0000313" key="4">
    <source>
        <dbReference type="Proteomes" id="UP000649799"/>
    </source>
</evidence>
<proteinExistence type="predicted"/>
<dbReference type="PIRSF" id="PIRSF015921">
    <property type="entry name" value="FA_sphinglp_des"/>
    <property type="match status" value="1"/>
</dbReference>
<dbReference type="Pfam" id="PF00487">
    <property type="entry name" value="FA_desaturase"/>
    <property type="match status" value="1"/>
</dbReference>
<dbReference type="EMBL" id="JAANYN010000003">
    <property type="protein sequence ID" value="NHE56924.1"/>
    <property type="molecule type" value="Genomic_DNA"/>
</dbReference>
<accession>A0ABX0H4Z9</accession>
<dbReference type="RefSeq" id="WP_166145786.1">
    <property type="nucleotide sequence ID" value="NZ_JAANYN010000003.1"/>
</dbReference>
<comment type="caution">
    <text evidence="3">The sequence shown here is derived from an EMBL/GenBank/DDBJ whole genome shotgun (WGS) entry which is preliminary data.</text>
</comment>
<organism evidence="3 4">
    <name type="scientific">Cyclobacterium plantarum</name>
    <dbReference type="NCBI Taxonomy" id="2716263"/>
    <lineage>
        <taxon>Bacteria</taxon>
        <taxon>Pseudomonadati</taxon>
        <taxon>Bacteroidota</taxon>
        <taxon>Cytophagia</taxon>
        <taxon>Cytophagales</taxon>
        <taxon>Cyclobacteriaceae</taxon>
        <taxon>Cyclobacterium</taxon>
    </lineage>
</organism>
<dbReference type="InterPro" id="IPR012171">
    <property type="entry name" value="Fatty_acid_desaturase"/>
</dbReference>
<feature type="transmembrane region" description="Helical" evidence="1">
    <location>
        <begin position="64"/>
        <end position="85"/>
    </location>
</feature>
<dbReference type="PANTHER" id="PTHR19353">
    <property type="entry name" value="FATTY ACID DESATURASE 2"/>
    <property type="match status" value="1"/>
</dbReference>
<feature type="transmembrane region" description="Helical" evidence="1">
    <location>
        <begin position="201"/>
        <end position="222"/>
    </location>
</feature>